<dbReference type="EMBL" id="KN833026">
    <property type="protein sequence ID" value="KIM77331.1"/>
    <property type="molecule type" value="Genomic_DNA"/>
</dbReference>
<proteinExistence type="predicted"/>
<reference evidence="4" key="2">
    <citation type="submission" date="2015-01" db="EMBL/GenBank/DDBJ databases">
        <title>Evolutionary Origins and Diversification of the Mycorrhizal Mutualists.</title>
        <authorList>
            <consortium name="DOE Joint Genome Institute"/>
            <consortium name="Mycorrhizal Genomics Consortium"/>
            <person name="Kohler A."/>
            <person name="Kuo A."/>
            <person name="Nagy L.G."/>
            <person name="Floudas D."/>
            <person name="Copeland A."/>
            <person name="Barry K.W."/>
            <person name="Cichocki N."/>
            <person name="Veneault-Fourrey C."/>
            <person name="LaButti K."/>
            <person name="Lindquist E.A."/>
            <person name="Lipzen A."/>
            <person name="Lundell T."/>
            <person name="Morin E."/>
            <person name="Murat C."/>
            <person name="Riley R."/>
            <person name="Ohm R."/>
            <person name="Sun H."/>
            <person name="Tunlid A."/>
            <person name="Henrissat B."/>
            <person name="Grigoriev I.V."/>
            <person name="Hibbett D.S."/>
            <person name="Martin F."/>
        </authorList>
    </citation>
    <scope>NUCLEOTIDE SEQUENCE [LARGE SCALE GENOMIC DNA]</scope>
    <source>
        <strain evidence="4">F 1598</strain>
    </source>
</reference>
<protein>
    <recommendedName>
        <fullName evidence="2">BTB domain-containing protein</fullName>
    </recommendedName>
</protein>
<keyword evidence="4" id="KW-1185">Reference proteome</keyword>
<dbReference type="AlphaFoldDB" id="A0A0C3FC44"/>
<evidence type="ECO:0000259" key="2">
    <source>
        <dbReference type="PROSITE" id="PS50097"/>
    </source>
</evidence>
<dbReference type="InterPro" id="IPR011333">
    <property type="entry name" value="SKP1/BTB/POZ_sf"/>
</dbReference>
<evidence type="ECO:0000313" key="4">
    <source>
        <dbReference type="Proteomes" id="UP000054166"/>
    </source>
</evidence>
<evidence type="ECO:0000256" key="1">
    <source>
        <dbReference type="SAM" id="MobiDB-lite"/>
    </source>
</evidence>
<organism evidence="3 4">
    <name type="scientific">Piloderma croceum (strain F 1598)</name>
    <dbReference type="NCBI Taxonomy" id="765440"/>
    <lineage>
        <taxon>Eukaryota</taxon>
        <taxon>Fungi</taxon>
        <taxon>Dikarya</taxon>
        <taxon>Basidiomycota</taxon>
        <taxon>Agaricomycotina</taxon>
        <taxon>Agaricomycetes</taxon>
        <taxon>Agaricomycetidae</taxon>
        <taxon>Atheliales</taxon>
        <taxon>Atheliaceae</taxon>
        <taxon>Piloderma</taxon>
    </lineage>
</organism>
<evidence type="ECO:0000313" key="3">
    <source>
        <dbReference type="EMBL" id="KIM77331.1"/>
    </source>
</evidence>
<dbReference type="InterPro" id="IPR000210">
    <property type="entry name" value="BTB/POZ_dom"/>
</dbReference>
<feature type="compositionally biased region" description="Polar residues" evidence="1">
    <location>
        <begin position="27"/>
        <end position="36"/>
    </location>
</feature>
<accession>A0A0C3FC44</accession>
<sequence>MISKSPPSTLPTPPLIPETTRRDTDDAPTQSLNPSTKRCVGDVDSVGEPTKRHKPTVNEPQKHARCWDEHGNVMLQIEATLFRLHGPMLARQSNFFEELFRCKAEVVEGIPLHFVSSTNVKDFEVLLFVLENAVTYFIEPPSFGVISSLLRVSTVLKFPKFREFAVHSLTSAWSVELESFSKDSKWLEYAAETVTLAREYDVAYVLKRALYELVRTPGFTKRSQHLQQRFTLAFKGMRALERVPAPEPCGQANGECRGFYKQLLNALGFAVYMHDPISGIVRLMDIANRSWSSKVCRGCLTEKVNYWTNQRALIWASLDEWLELK</sequence>
<dbReference type="InParanoid" id="A0A0C3FC44"/>
<dbReference type="HOGENOM" id="CLU_048296_1_0_1"/>
<gene>
    <name evidence="3" type="ORF">PILCRDRAFT_91208</name>
</gene>
<reference evidence="3 4" key="1">
    <citation type="submission" date="2014-04" db="EMBL/GenBank/DDBJ databases">
        <authorList>
            <consortium name="DOE Joint Genome Institute"/>
            <person name="Kuo A."/>
            <person name="Tarkka M."/>
            <person name="Buscot F."/>
            <person name="Kohler A."/>
            <person name="Nagy L.G."/>
            <person name="Floudas D."/>
            <person name="Copeland A."/>
            <person name="Barry K.W."/>
            <person name="Cichocki N."/>
            <person name="Veneault-Fourrey C."/>
            <person name="LaButti K."/>
            <person name="Lindquist E.A."/>
            <person name="Lipzen A."/>
            <person name="Lundell T."/>
            <person name="Morin E."/>
            <person name="Murat C."/>
            <person name="Sun H."/>
            <person name="Tunlid A."/>
            <person name="Henrissat B."/>
            <person name="Grigoriev I.V."/>
            <person name="Hibbett D.S."/>
            <person name="Martin F."/>
            <person name="Nordberg H.P."/>
            <person name="Cantor M.N."/>
            <person name="Hua S.X."/>
        </authorList>
    </citation>
    <scope>NUCLEOTIDE SEQUENCE [LARGE SCALE GENOMIC DNA]</scope>
    <source>
        <strain evidence="3 4">F 1598</strain>
    </source>
</reference>
<name>A0A0C3FC44_PILCF</name>
<dbReference type="Proteomes" id="UP000054166">
    <property type="component" value="Unassembled WGS sequence"/>
</dbReference>
<feature type="region of interest" description="Disordered" evidence="1">
    <location>
        <begin position="1"/>
        <end position="62"/>
    </location>
</feature>
<dbReference type="SUPFAM" id="SSF54695">
    <property type="entry name" value="POZ domain"/>
    <property type="match status" value="1"/>
</dbReference>
<feature type="domain" description="BTB" evidence="2">
    <location>
        <begin position="71"/>
        <end position="127"/>
    </location>
</feature>
<dbReference type="PROSITE" id="PS50097">
    <property type="entry name" value="BTB"/>
    <property type="match status" value="1"/>
</dbReference>
<dbReference type="OrthoDB" id="2746456at2759"/>